<organism evidence="5 6">
    <name type="scientific">Rhizocola hellebori</name>
    <dbReference type="NCBI Taxonomy" id="1392758"/>
    <lineage>
        <taxon>Bacteria</taxon>
        <taxon>Bacillati</taxon>
        <taxon>Actinomycetota</taxon>
        <taxon>Actinomycetes</taxon>
        <taxon>Micromonosporales</taxon>
        <taxon>Micromonosporaceae</taxon>
        <taxon>Rhizocola</taxon>
    </lineage>
</organism>
<name>A0A8J3VJR0_9ACTN</name>
<dbReference type="PRINTS" id="PR00081">
    <property type="entry name" value="GDHRDH"/>
</dbReference>
<proteinExistence type="inferred from homology"/>
<protein>
    <submittedName>
        <fullName evidence="5">Oxidoreductase</fullName>
    </submittedName>
</protein>
<dbReference type="SUPFAM" id="SSF51735">
    <property type="entry name" value="NAD(P)-binding Rossmann-fold domains"/>
    <property type="match status" value="1"/>
</dbReference>
<dbReference type="PANTHER" id="PTHR42901:SF1">
    <property type="entry name" value="ALCOHOL DEHYDROGENASE"/>
    <property type="match status" value="1"/>
</dbReference>
<dbReference type="SMART" id="SM00822">
    <property type="entry name" value="PKS_KR"/>
    <property type="match status" value="1"/>
</dbReference>
<dbReference type="Pfam" id="PF00106">
    <property type="entry name" value="adh_short"/>
    <property type="match status" value="1"/>
</dbReference>
<gene>
    <name evidence="5" type="ORF">Rhe02_68240</name>
</gene>
<evidence type="ECO:0000256" key="2">
    <source>
        <dbReference type="ARBA" id="ARBA00023002"/>
    </source>
</evidence>
<evidence type="ECO:0000256" key="1">
    <source>
        <dbReference type="ARBA" id="ARBA00006484"/>
    </source>
</evidence>
<dbReference type="GO" id="GO:0016616">
    <property type="term" value="F:oxidoreductase activity, acting on the CH-OH group of donors, NAD or NADP as acceptor"/>
    <property type="evidence" value="ECO:0007669"/>
    <property type="project" value="UniProtKB-ARBA"/>
</dbReference>
<accession>A0A8J3VJR0</accession>
<dbReference type="EMBL" id="BONY01000054">
    <property type="protein sequence ID" value="GIH08757.1"/>
    <property type="molecule type" value="Genomic_DNA"/>
</dbReference>
<keyword evidence="2" id="KW-0560">Oxidoreductase</keyword>
<evidence type="ECO:0000313" key="6">
    <source>
        <dbReference type="Proteomes" id="UP000612899"/>
    </source>
</evidence>
<dbReference type="RefSeq" id="WP_203912502.1">
    <property type="nucleotide sequence ID" value="NZ_BONY01000054.1"/>
</dbReference>
<dbReference type="InterPro" id="IPR036291">
    <property type="entry name" value="NAD(P)-bd_dom_sf"/>
</dbReference>
<dbReference type="InterPro" id="IPR057326">
    <property type="entry name" value="KR_dom"/>
</dbReference>
<comment type="similarity">
    <text evidence="1 3">Belongs to the short-chain dehydrogenases/reductases (SDR) family.</text>
</comment>
<dbReference type="AlphaFoldDB" id="A0A8J3VJR0"/>
<reference evidence="5" key="1">
    <citation type="submission" date="2021-01" db="EMBL/GenBank/DDBJ databases">
        <title>Whole genome shotgun sequence of Rhizocola hellebori NBRC 109834.</title>
        <authorList>
            <person name="Komaki H."/>
            <person name="Tamura T."/>
        </authorList>
    </citation>
    <scope>NUCLEOTIDE SEQUENCE</scope>
    <source>
        <strain evidence="5">NBRC 109834</strain>
    </source>
</reference>
<dbReference type="Proteomes" id="UP000612899">
    <property type="component" value="Unassembled WGS sequence"/>
</dbReference>
<evidence type="ECO:0000256" key="3">
    <source>
        <dbReference type="RuleBase" id="RU000363"/>
    </source>
</evidence>
<dbReference type="PANTHER" id="PTHR42901">
    <property type="entry name" value="ALCOHOL DEHYDROGENASE"/>
    <property type="match status" value="1"/>
</dbReference>
<evidence type="ECO:0000313" key="5">
    <source>
        <dbReference type="EMBL" id="GIH08757.1"/>
    </source>
</evidence>
<dbReference type="FunFam" id="3.40.50.720:FF:000047">
    <property type="entry name" value="NADP-dependent L-serine/L-allo-threonine dehydrogenase"/>
    <property type="match status" value="1"/>
</dbReference>
<dbReference type="PRINTS" id="PR00080">
    <property type="entry name" value="SDRFAMILY"/>
</dbReference>
<keyword evidence="6" id="KW-1185">Reference proteome</keyword>
<dbReference type="InterPro" id="IPR002347">
    <property type="entry name" value="SDR_fam"/>
</dbReference>
<sequence>MSYPQKIAVVTGASSGIGAATARRLDAEGYHVYALARREDRLKALGVGVPVACDVTDDAAVASFASSLDRVDLLVNNAGGAHGAEPVAEARIDDWQWMFDVNVLGTLRMTRALLPLMTQGGTVITISSTAGLIVYEGGGGYAAAKHAQTALVETLRLELCGQPIRVVEIDPGMVKTDEFALNRFDGDASRAASVYAGVAEPLVAEDIAECVAWCAGLPRHVNIDRLVVRPVAQAAQHKVHRAAAG</sequence>
<evidence type="ECO:0000259" key="4">
    <source>
        <dbReference type="SMART" id="SM00822"/>
    </source>
</evidence>
<comment type="caution">
    <text evidence="5">The sequence shown here is derived from an EMBL/GenBank/DDBJ whole genome shotgun (WGS) entry which is preliminary data.</text>
</comment>
<dbReference type="Gene3D" id="3.40.50.720">
    <property type="entry name" value="NAD(P)-binding Rossmann-like Domain"/>
    <property type="match status" value="1"/>
</dbReference>
<feature type="domain" description="Ketoreductase" evidence="4">
    <location>
        <begin position="6"/>
        <end position="177"/>
    </location>
</feature>